<proteinExistence type="inferred from homology"/>
<comment type="similarity">
    <text evidence="1">Belongs to the LacAB/RpiB family.</text>
</comment>
<dbReference type="GO" id="GO:0016861">
    <property type="term" value="F:intramolecular oxidoreductase activity, interconverting aldoses and ketoses"/>
    <property type="evidence" value="ECO:0007669"/>
    <property type="project" value="UniProtKB-ARBA"/>
</dbReference>
<comment type="caution">
    <text evidence="2">The sequence shown here is derived from an EMBL/GenBank/DDBJ whole genome shotgun (WGS) entry which is preliminary data.</text>
</comment>
<dbReference type="GO" id="GO:0005975">
    <property type="term" value="P:carbohydrate metabolic process"/>
    <property type="evidence" value="ECO:0007669"/>
    <property type="project" value="InterPro"/>
</dbReference>
<dbReference type="Gene3D" id="3.40.1400.10">
    <property type="entry name" value="Sugar-phosphate isomerase, RpiB/LacA/LacB"/>
    <property type="match status" value="1"/>
</dbReference>
<dbReference type="AlphaFoldDB" id="A0A6N8UAF7"/>
<dbReference type="InterPro" id="IPR003500">
    <property type="entry name" value="RpiB_LacA_LacB"/>
</dbReference>
<dbReference type="PANTHER" id="PTHR30345">
    <property type="entry name" value="RIBOSE-5-PHOSPHATE ISOMERASE B"/>
    <property type="match status" value="1"/>
</dbReference>
<keyword evidence="3" id="KW-1185">Reference proteome</keyword>
<gene>
    <name evidence="2" type="ORF">GSF08_10300</name>
</gene>
<evidence type="ECO:0000256" key="1">
    <source>
        <dbReference type="ARBA" id="ARBA00008754"/>
    </source>
</evidence>
<accession>A0A6N8UAF7</accession>
<reference evidence="2 3" key="2">
    <citation type="submission" date="2020-01" db="EMBL/GenBank/DDBJ databases">
        <title>Clostridiaceae sp. nov. isolated from the gut of human by culturomics.</title>
        <authorList>
            <person name="Chang Y."/>
        </authorList>
    </citation>
    <scope>NUCLEOTIDE SEQUENCE [LARGE SCALE GENOMIC DNA]</scope>
    <source>
        <strain evidence="2 3">DONG20-135</strain>
    </source>
</reference>
<dbReference type="Pfam" id="PF02502">
    <property type="entry name" value="LacAB_rpiB"/>
    <property type="match status" value="1"/>
</dbReference>
<dbReference type="Proteomes" id="UP000434036">
    <property type="component" value="Unassembled WGS sequence"/>
</dbReference>
<reference evidence="2 3" key="1">
    <citation type="submission" date="2019-12" db="EMBL/GenBank/DDBJ databases">
        <authorList>
            <person name="Yang R."/>
        </authorList>
    </citation>
    <scope>NUCLEOTIDE SEQUENCE [LARGE SCALE GENOMIC DNA]</scope>
    <source>
        <strain evidence="2 3">DONG20-135</strain>
    </source>
</reference>
<keyword evidence="2" id="KW-0413">Isomerase</keyword>
<evidence type="ECO:0000313" key="2">
    <source>
        <dbReference type="EMBL" id="MXQ74314.1"/>
    </source>
</evidence>
<protein>
    <submittedName>
        <fullName evidence="2">Sugar phosphate isomerase</fullName>
    </submittedName>
</protein>
<dbReference type="NCBIfam" id="NF006753">
    <property type="entry name" value="PRK09273.1"/>
    <property type="match status" value="1"/>
</dbReference>
<dbReference type="RefSeq" id="WP_160625698.1">
    <property type="nucleotide sequence ID" value="NZ_WUUQ01000006.1"/>
</dbReference>
<dbReference type="InterPro" id="IPR036569">
    <property type="entry name" value="RpiB_LacA_LacB_sf"/>
</dbReference>
<sequence>MKIAVIQASSQKTKNELLYKCTQKAVEAKRYEVINFGIYADDTIDFSYIQTAFLISLLLESKAVDFVVTGCSSGQGMMLACNSLPGVLCGYVENPSDAFLFGRINDGNAISFPLGLQFGWAGEINLQASLNHLFEEPFGCGYPETDAQRKQADTKLMKELNAITKRSLKDILGELEPRFVKSCLQRDKVYQYVCDHGENSPLLDILKTFR</sequence>
<organism evidence="2 3">
    <name type="scientific">Copranaerobaculum intestinale</name>
    <dbReference type="NCBI Taxonomy" id="2692629"/>
    <lineage>
        <taxon>Bacteria</taxon>
        <taxon>Bacillati</taxon>
        <taxon>Bacillota</taxon>
        <taxon>Erysipelotrichia</taxon>
        <taxon>Erysipelotrichales</taxon>
        <taxon>Erysipelotrichaceae</taxon>
        <taxon>Copranaerobaculum</taxon>
    </lineage>
</organism>
<name>A0A6N8UAF7_9FIRM</name>
<dbReference type="PANTHER" id="PTHR30345:SF6">
    <property type="entry name" value="RIBOSE 5-PHOSPHATE ISOMERASE"/>
    <property type="match status" value="1"/>
</dbReference>
<dbReference type="EMBL" id="WUUQ01000006">
    <property type="protein sequence ID" value="MXQ74314.1"/>
    <property type="molecule type" value="Genomic_DNA"/>
</dbReference>
<dbReference type="SUPFAM" id="SSF89623">
    <property type="entry name" value="Ribose/Galactose isomerase RpiB/AlsB"/>
    <property type="match status" value="1"/>
</dbReference>
<evidence type="ECO:0000313" key="3">
    <source>
        <dbReference type="Proteomes" id="UP000434036"/>
    </source>
</evidence>